<dbReference type="GeneTree" id="ENSGT01120000275544"/>
<accession>A0A3Q1I5F3</accession>
<proteinExistence type="predicted"/>
<organism evidence="1 2">
    <name type="scientific">Acanthochromis polyacanthus</name>
    <name type="common">spiny chromis</name>
    <dbReference type="NCBI Taxonomy" id="80966"/>
    <lineage>
        <taxon>Eukaryota</taxon>
        <taxon>Metazoa</taxon>
        <taxon>Chordata</taxon>
        <taxon>Craniata</taxon>
        <taxon>Vertebrata</taxon>
        <taxon>Euteleostomi</taxon>
        <taxon>Actinopterygii</taxon>
        <taxon>Neopterygii</taxon>
        <taxon>Teleostei</taxon>
        <taxon>Neoteleostei</taxon>
        <taxon>Acanthomorphata</taxon>
        <taxon>Ovalentaria</taxon>
        <taxon>Pomacentridae</taxon>
        <taxon>Acanthochromis</taxon>
    </lineage>
</organism>
<sequence length="77" mass="8834">MNVCGHTKILGDNITPSQQMFGRRGIFQHDKDPQHAANITQFFFEKNAFDKSGQKLCHWTCISQDHSCMLVKVCAHR</sequence>
<dbReference type="InParanoid" id="A0A3Q1I5F3"/>
<dbReference type="Ensembl" id="ENSAPOT00000035430.1">
    <property type="protein sequence ID" value="ENSAPOP00000034865.1"/>
    <property type="gene ID" value="ENSAPOG00000024424.1"/>
</dbReference>
<evidence type="ECO:0000313" key="2">
    <source>
        <dbReference type="Proteomes" id="UP000257200"/>
    </source>
</evidence>
<reference evidence="1" key="1">
    <citation type="submission" date="2025-08" db="UniProtKB">
        <authorList>
            <consortium name="Ensembl"/>
        </authorList>
    </citation>
    <scope>IDENTIFICATION</scope>
</reference>
<protein>
    <submittedName>
        <fullName evidence="1">Uncharacterized protein</fullName>
    </submittedName>
</protein>
<dbReference type="AlphaFoldDB" id="A0A3Q1I5F3"/>
<dbReference type="Proteomes" id="UP000257200">
    <property type="component" value="Unplaced"/>
</dbReference>
<reference evidence="1" key="2">
    <citation type="submission" date="2025-09" db="UniProtKB">
        <authorList>
            <consortium name="Ensembl"/>
        </authorList>
    </citation>
    <scope>IDENTIFICATION</scope>
</reference>
<evidence type="ECO:0000313" key="1">
    <source>
        <dbReference type="Ensembl" id="ENSAPOP00000034865.1"/>
    </source>
</evidence>
<keyword evidence="2" id="KW-1185">Reference proteome</keyword>
<name>A0A3Q1I5F3_9TELE</name>